<dbReference type="EMBL" id="VIVQ01000003">
    <property type="protein sequence ID" value="TWE09337.1"/>
    <property type="molecule type" value="Genomic_DNA"/>
</dbReference>
<dbReference type="Pfam" id="PF04294">
    <property type="entry name" value="VanW"/>
    <property type="match status" value="1"/>
</dbReference>
<dbReference type="PANTHER" id="PTHR35788">
    <property type="entry name" value="EXPORTED PROTEIN-RELATED"/>
    <property type="match status" value="1"/>
</dbReference>
<keyword evidence="1" id="KW-0472">Membrane</keyword>
<comment type="caution">
    <text evidence="2">The sequence shown here is derived from an EMBL/GenBank/DDBJ whole genome shotgun (WGS) entry which is preliminary data.</text>
</comment>
<dbReference type="AlphaFoldDB" id="A0A561E159"/>
<dbReference type="Proteomes" id="UP000318297">
    <property type="component" value="Unassembled WGS sequence"/>
</dbReference>
<organism evidence="2 3">
    <name type="scientific">Rudaeicoccus suwonensis</name>
    <dbReference type="NCBI Taxonomy" id="657409"/>
    <lineage>
        <taxon>Bacteria</taxon>
        <taxon>Bacillati</taxon>
        <taxon>Actinomycetota</taxon>
        <taxon>Actinomycetes</taxon>
        <taxon>Micrococcales</taxon>
        <taxon>Dermacoccaceae</taxon>
        <taxon>Rudaeicoccus</taxon>
    </lineage>
</organism>
<reference evidence="2 3" key="1">
    <citation type="submission" date="2019-06" db="EMBL/GenBank/DDBJ databases">
        <title>Sequencing the genomes of 1000 actinobacteria strains.</title>
        <authorList>
            <person name="Klenk H.-P."/>
        </authorList>
    </citation>
    <scope>NUCLEOTIDE SEQUENCE [LARGE SCALE GENOMIC DNA]</scope>
    <source>
        <strain evidence="2 3">DSM 19560</strain>
    </source>
</reference>
<proteinExistence type="predicted"/>
<dbReference type="InterPro" id="IPR052913">
    <property type="entry name" value="Glycopeptide_resist_protein"/>
</dbReference>
<feature type="transmembrane region" description="Helical" evidence="1">
    <location>
        <begin position="18"/>
        <end position="38"/>
    </location>
</feature>
<dbReference type="InterPro" id="IPR007391">
    <property type="entry name" value="Vancomycin_resist_VanW"/>
</dbReference>
<evidence type="ECO:0000313" key="2">
    <source>
        <dbReference type="EMBL" id="TWE09337.1"/>
    </source>
</evidence>
<evidence type="ECO:0000256" key="1">
    <source>
        <dbReference type="SAM" id="Phobius"/>
    </source>
</evidence>
<keyword evidence="3" id="KW-1185">Reference proteome</keyword>
<gene>
    <name evidence="2" type="ORF">BKA23_3039</name>
</gene>
<accession>A0A561E159</accession>
<name>A0A561E159_9MICO</name>
<dbReference type="RefSeq" id="WP_145229915.1">
    <property type="nucleotide sequence ID" value="NZ_VIVQ01000003.1"/>
</dbReference>
<keyword evidence="1" id="KW-1133">Transmembrane helix</keyword>
<sequence length="566" mass="58583">MGDDTQDAAKKSHRGRHIAYVAGPLVVIAAAYVGVAAWQSGRVATDTSVGGVQIGGMSRSAAEHKVAAAATSKLATPITIVASGKTMKVQPDDSGISVDAARAVDHLTGFSLDPATLWRHFSGHTARSMPVVVDTPKLQAAIAAAGSSLNGAPVNGTVKFIEGKVVRTDSTPGKGIDAATVAGQIAAQWPARTSYDGIVGEQQPEVTNDEITDYITSFADPAMSGPVTVTVGDHTASLAPDQVSDMLSTVVVGGKLQPKVDQSLLSTTLADATAGFVTAPVNPKLIVATDGTRTTQPGKAGTVIQTANLGQQLITALTSSDRTLALTTTQSQPTMTTSDLSSVGTQLMSQFVSEFPTGSYNAARTSNIRVGLGKINGTVVEPGQTFSLLAALRPFTAGNGYVDAPTLQDGIDVPGMGGGISQVSTTLYNATFFAGLKEVAHTPHAYWIPRYPMGREATLWDPTIDNKFTNDSGHPLVIQAGIEGHAAVIRLYGTKAFTVTSTTSAPFDIVAPGATKHLSGAACIPQPPQNGFHVTVTRVVKNLSGQIVKDESLTTVYVPAVRVICN</sequence>
<keyword evidence="1" id="KW-0812">Transmembrane</keyword>
<evidence type="ECO:0000313" key="3">
    <source>
        <dbReference type="Proteomes" id="UP000318297"/>
    </source>
</evidence>
<protein>
    <submittedName>
        <fullName evidence="2">Vancomycin resistance protein YoaR</fullName>
    </submittedName>
</protein>
<dbReference type="OrthoDB" id="9813301at2"/>
<dbReference type="PANTHER" id="PTHR35788:SF1">
    <property type="entry name" value="EXPORTED PROTEIN"/>
    <property type="match status" value="1"/>
</dbReference>